<sequence>MFLQEQKYVNLQIEFAEATDSDERKEIDEKCKEAEKEWKKSKNEYDFIKALSAEKMDASISSTNKITDFKAMDSMQEYKNVESSDTESNEKAEFQLKLQKAKATMQSYAQNFSSLKLQMYQQNDKNIKAKYSKFVIQAEIRWKKSRKEYAILCKEANKFDSINPTVTEYQSLKSRLHEVKKQIQDSKKGIQADSWHLRQ</sequence>
<keyword evidence="1" id="KW-0175">Coiled coil</keyword>
<organism evidence="2 3">
    <name type="scientific">Panagrolaimus superbus</name>
    <dbReference type="NCBI Taxonomy" id="310955"/>
    <lineage>
        <taxon>Eukaryota</taxon>
        <taxon>Metazoa</taxon>
        <taxon>Ecdysozoa</taxon>
        <taxon>Nematoda</taxon>
        <taxon>Chromadorea</taxon>
        <taxon>Rhabditida</taxon>
        <taxon>Tylenchina</taxon>
        <taxon>Panagrolaimomorpha</taxon>
        <taxon>Panagrolaimoidea</taxon>
        <taxon>Panagrolaimidae</taxon>
        <taxon>Panagrolaimus</taxon>
    </lineage>
</organism>
<keyword evidence="2" id="KW-1185">Reference proteome</keyword>
<reference evidence="3" key="1">
    <citation type="submission" date="2022-11" db="UniProtKB">
        <authorList>
            <consortium name="WormBaseParasite"/>
        </authorList>
    </citation>
    <scope>IDENTIFICATION</scope>
</reference>
<evidence type="ECO:0000313" key="2">
    <source>
        <dbReference type="Proteomes" id="UP000887577"/>
    </source>
</evidence>
<accession>A0A914YHE1</accession>
<dbReference type="WBParaSite" id="PSU_v2.g19742.t1">
    <property type="protein sequence ID" value="PSU_v2.g19742.t1"/>
    <property type="gene ID" value="PSU_v2.g19742"/>
</dbReference>
<dbReference type="Proteomes" id="UP000887577">
    <property type="component" value="Unplaced"/>
</dbReference>
<evidence type="ECO:0000256" key="1">
    <source>
        <dbReference type="SAM" id="Coils"/>
    </source>
</evidence>
<proteinExistence type="predicted"/>
<protein>
    <submittedName>
        <fullName evidence="3">Uncharacterized protein</fullName>
    </submittedName>
</protein>
<feature type="coiled-coil region" evidence="1">
    <location>
        <begin position="91"/>
        <end position="118"/>
    </location>
</feature>
<name>A0A914YHE1_9BILA</name>
<evidence type="ECO:0000313" key="3">
    <source>
        <dbReference type="WBParaSite" id="PSU_v2.g19742.t1"/>
    </source>
</evidence>
<dbReference type="AlphaFoldDB" id="A0A914YHE1"/>